<feature type="compositionally biased region" description="Low complexity" evidence="4">
    <location>
        <begin position="761"/>
        <end position="771"/>
    </location>
</feature>
<protein>
    <submittedName>
        <fullName evidence="6">Uncharacterized protein, isoform A</fullName>
    </submittedName>
</protein>
<gene>
    <name evidence="6" type="primary">Dana\GF20859</name>
    <name evidence="6" type="synonym">dana_GLEANR_4105</name>
    <name evidence="6" type="ORF">GF20859</name>
</gene>
<evidence type="ECO:0000313" key="6">
    <source>
        <dbReference type="EMBL" id="EDV34623.1"/>
    </source>
</evidence>
<feature type="compositionally biased region" description="Polar residues" evidence="4">
    <location>
        <begin position="245"/>
        <end position="256"/>
    </location>
</feature>
<feature type="compositionally biased region" description="Low complexity" evidence="4">
    <location>
        <begin position="608"/>
        <end position="621"/>
    </location>
</feature>
<dbReference type="OrthoDB" id="2448405at2759"/>
<accession>B3MS68</accession>
<feature type="compositionally biased region" description="Basic and acidic residues" evidence="4">
    <location>
        <begin position="275"/>
        <end position="296"/>
    </location>
</feature>
<feature type="region of interest" description="Disordered" evidence="4">
    <location>
        <begin position="1"/>
        <end position="22"/>
    </location>
</feature>
<feature type="domain" description="ALMS motif" evidence="5">
    <location>
        <begin position="1032"/>
        <end position="1155"/>
    </location>
</feature>
<evidence type="ECO:0000259" key="5">
    <source>
        <dbReference type="Pfam" id="PF15309"/>
    </source>
</evidence>
<evidence type="ECO:0000256" key="1">
    <source>
        <dbReference type="ARBA" id="ARBA00004300"/>
    </source>
</evidence>
<feature type="region of interest" description="Disordered" evidence="4">
    <location>
        <begin position="204"/>
        <end position="365"/>
    </location>
</feature>
<feature type="compositionally biased region" description="Polar residues" evidence="4">
    <location>
        <begin position="543"/>
        <end position="554"/>
    </location>
</feature>
<feature type="region of interest" description="Disordered" evidence="4">
    <location>
        <begin position="727"/>
        <end position="788"/>
    </location>
</feature>
<keyword evidence="7" id="KW-1185">Reference proteome</keyword>
<dbReference type="AlphaFoldDB" id="B3MS68"/>
<feature type="compositionally biased region" description="Polar residues" evidence="4">
    <location>
        <begin position="340"/>
        <end position="355"/>
    </location>
</feature>
<feature type="compositionally biased region" description="Low complexity" evidence="4">
    <location>
        <begin position="316"/>
        <end position="326"/>
    </location>
</feature>
<keyword evidence="2" id="KW-0963">Cytoplasm</keyword>
<feature type="compositionally biased region" description="Basic residues" evidence="4">
    <location>
        <begin position="104"/>
        <end position="116"/>
    </location>
</feature>
<dbReference type="PhylomeDB" id="B3MS68"/>
<feature type="compositionally biased region" description="Basic and acidic residues" evidence="4">
    <location>
        <begin position="153"/>
        <end position="167"/>
    </location>
</feature>
<feature type="region of interest" description="Disordered" evidence="4">
    <location>
        <begin position="60"/>
        <end position="117"/>
    </location>
</feature>
<feature type="compositionally biased region" description="Low complexity" evidence="4">
    <location>
        <begin position="922"/>
        <end position="939"/>
    </location>
</feature>
<proteinExistence type="predicted"/>
<feature type="compositionally biased region" description="Basic and acidic residues" evidence="4">
    <location>
        <begin position="555"/>
        <end position="565"/>
    </location>
</feature>
<evidence type="ECO:0000256" key="2">
    <source>
        <dbReference type="ARBA" id="ARBA00022490"/>
    </source>
</evidence>
<dbReference type="OMA" id="GMVNTCE"/>
<feature type="region of interest" description="Disordered" evidence="4">
    <location>
        <begin position="382"/>
        <end position="442"/>
    </location>
</feature>
<evidence type="ECO:0000313" key="7">
    <source>
        <dbReference type="Proteomes" id="UP000007801"/>
    </source>
</evidence>
<dbReference type="InterPro" id="IPR029299">
    <property type="entry name" value="ALMS_motif"/>
</dbReference>
<evidence type="ECO:0000256" key="3">
    <source>
        <dbReference type="ARBA" id="ARBA00023212"/>
    </source>
</evidence>
<organism evidence="6 7">
    <name type="scientific">Drosophila ananassae</name>
    <name type="common">Fruit fly</name>
    <dbReference type="NCBI Taxonomy" id="7217"/>
    <lineage>
        <taxon>Eukaryota</taxon>
        <taxon>Metazoa</taxon>
        <taxon>Ecdysozoa</taxon>
        <taxon>Arthropoda</taxon>
        <taxon>Hexapoda</taxon>
        <taxon>Insecta</taxon>
        <taxon>Pterygota</taxon>
        <taxon>Neoptera</taxon>
        <taxon>Endopterygota</taxon>
        <taxon>Diptera</taxon>
        <taxon>Brachycera</taxon>
        <taxon>Muscomorpha</taxon>
        <taxon>Ephydroidea</taxon>
        <taxon>Drosophilidae</taxon>
        <taxon>Drosophila</taxon>
        <taxon>Sophophora</taxon>
    </lineage>
</organism>
<dbReference type="eggNOG" id="ENOG502SFA4">
    <property type="taxonomic scope" value="Eukaryota"/>
</dbReference>
<dbReference type="GO" id="GO:0005813">
    <property type="term" value="C:centrosome"/>
    <property type="evidence" value="ECO:0007669"/>
    <property type="project" value="UniProtKB-SubCell"/>
</dbReference>
<dbReference type="Pfam" id="PF15309">
    <property type="entry name" value="ALMS_motif"/>
    <property type="match status" value="1"/>
</dbReference>
<feature type="compositionally biased region" description="Polar residues" evidence="4">
    <location>
        <begin position="264"/>
        <end position="273"/>
    </location>
</feature>
<feature type="compositionally biased region" description="Low complexity" evidence="4">
    <location>
        <begin position="297"/>
        <end position="307"/>
    </location>
</feature>
<dbReference type="EMBL" id="CH902622">
    <property type="protein sequence ID" value="EDV34623.1"/>
    <property type="molecule type" value="Genomic_DNA"/>
</dbReference>
<feature type="compositionally biased region" description="Polar residues" evidence="4">
    <location>
        <begin position="204"/>
        <end position="223"/>
    </location>
</feature>
<dbReference type="GeneID" id="6503551"/>
<dbReference type="HOGENOM" id="CLU_009110_0_0_1"/>
<dbReference type="KEGG" id="dan:6503551"/>
<comment type="subcellular location">
    <subcellularLocation>
        <location evidence="1">Cytoplasm</location>
        <location evidence="1">Cytoskeleton</location>
        <location evidence="1">Microtubule organizing center</location>
        <location evidence="1">Centrosome</location>
    </subcellularLocation>
</comment>
<feature type="region of interest" description="Disordered" evidence="4">
    <location>
        <begin position="541"/>
        <end position="642"/>
    </location>
</feature>
<keyword evidence="3" id="KW-0206">Cytoskeleton</keyword>
<reference evidence="6 7" key="1">
    <citation type="journal article" date="2007" name="Nature">
        <title>Evolution of genes and genomes on the Drosophila phylogeny.</title>
        <authorList>
            <consortium name="Drosophila 12 Genomes Consortium"/>
            <person name="Clark A.G."/>
            <person name="Eisen M.B."/>
            <person name="Smith D.R."/>
            <person name="Bergman C.M."/>
            <person name="Oliver B."/>
            <person name="Markow T.A."/>
            <person name="Kaufman T.C."/>
            <person name="Kellis M."/>
            <person name="Gelbart W."/>
            <person name="Iyer V.N."/>
            <person name="Pollard D.A."/>
            <person name="Sackton T.B."/>
            <person name="Larracuente A.M."/>
            <person name="Singh N.D."/>
            <person name="Abad J.P."/>
            <person name="Abt D.N."/>
            <person name="Adryan B."/>
            <person name="Aguade M."/>
            <person name="Akashi H."/>
            <person name="Anderson W.W."/>
            <person name="Aquadro C.F."/>
            <person name="Ardell D.H."/>
            <person name="Arguello R."/>
            <person name="Artieri C.G."/>
            <person name="Barbash D.A."/>
            <person name="Barker D."/>
            <person name="Barsanti P."/>
            <person name="Batterham P."/>
            <person name="Batzoglou S."/>
            <person name="Begun D."/>
            <person name="Bhutkar A."/>
            <person name="Blanco E."/>
            <person name="Bosak S.A."/>
            <person name="Bradley R.K."/>
            <person name="Brand A.D."/>
            <person name="Brent M.R."/>
            <person name="Brooks A.N."/>
            <person name="Brown R.H."/>
            <person name="Butlin R.K."/>
            <person name="Caggese C."/>
            <person name="Calvi B.R."/>
            <person name="Bernardo de Carvalho A."/>
            <person name="Caspi A."/>
            <person name="Castrezana S."/>
            <person name="Celniker S.E."/>
            <person name="Chang J.L."/>
            <person name="Chapple C."/>
            <person name="Chatterji S."/>
            <person name="Chinwalla A."/>
            <person name="Civetta A."/>
            <person name="Clifton S.W."/>
            <person name="Comeron J.M."/>
            <person name="Costello J.C."/>
            <person name="Coyne J.A."/>
            <person name="Daub J."/>
            <person name="David R.G."/>
            <person name="Delcher A.L."/>
            <person name="Delehaunty K."/>
            <person name="Do C.B."/>
            <person name="Ebling H."/>
            <person name="Edwards K."/>
            <person name="Eickbush T."/>
            <person name="Evans J.D."/>
            <person name="Filipski A."/>
            <person name="Findeiss S."/>
            <person name="Freyhult E."/>
            <person name="Fulton L."/>
            <person name="Fulton R."/>
            <person name="Garcia A.C."/>
            <person name="Gardiner A."/>
            <person name="Garfield D.A."/>
            <person name="Garvin B.E."/>
            <person name="Gibson G."/>
            <person name="Gilbert D."/>
            <person name="Gnerre S."/>
            <person name="Godfrey J."/>
            <person name="Good R."/>
            <person name="Gotea V."/>
            <person name="Gravely B."/>
            <person name="Greenberg A.J."/>
            <person name="Griffiths-Jones S."/>
            <person name="Gross S."/>
            <person name="Guigo R."/>
            <person name="Gustafson E.A."/>
            <person name="Haerty W."/>
            <person name="Hahn M.W."/>
            <person name="Halligan D.L."/>
            <person name="Halpern A.L."/>
            <person name="Halter G.M."/>
            <person name="Han M.V."/>
            <person name="Heger A."/>
            <person name="Hillier L."/>
            <person name="Hinrichs A.S."/>
            <person name="Holmes I."/>
            <person name="Hoskins R.A."/>
            <person name="Hubisz M.J."/>
            <person name="Hultmark D."/>
            <person name="Huntley M.A."/>
            <person name="Jaffe D.B."/>
            <person name="Jagadeeshan S."/>
            <person name="Jeck W.R."/>
            <person name="Johnson J."/>
            <person name="Jones C.D."/>
            <person name="Jordan W.C."/>
            <person name="Karpen G.H."/>
            <person name="Kataoka E."/>
            <person name="Keightley P.D."/>
            <person name="Kheradpour P."/>
            <person name="Kirkness E.F."/>
            <person name="Koerich L.B."/>
            <person name="Kristiansen K."/>
            <person name="Kudrna D."/>
            <person name="Kulathinal R.J."/>
            <person name="Kumar S."/>
            <person name="Kwok R."/>
            <person name="Lander E."/>
            <person name="Langley C.H."/>
            <person name="Lapoint R."/>
            <person name="Lazzaro B.P."/>
            <person name="Lee S.J."/>
            <person name="Levesque L."/>
            <person name="Li R."/>
            <person name="Lin C.F."/>
            <person name="Lin M.F."/>
            <person name="Lindblad-Toh K."/>
            <person name="Llopart A."/>
            <person name="Long M."/>
            <person name="Low L."/>
            <person name="Lozovsky E."/>
            <person name="Lu J."/>
            <person name="Luo M."/>
            <person name="Machado C.A."/>
            <person name="Makalowski W."/>
            <person name="Marzo M."/>
            <person name="Matsuda M."/>
            <person name="Matzkin L."/>
            <person name="McAllister B."/>
            <person name="McBride C.S."/>
            <person name="McKernan B."/>
            <person name="McKernan K."/>
            <person name="Mendez-Lago M."/>
            <person name="Minx P."/>
            <person name="Mollenhauer M.U."/>
            <person name="Montooth K."/>
            <person name="Mount S.M."/>
            <person name="Mu X."/>
            <person name="Myers E."/>
            <person name="Negre B."/>
            <person name="Newfeld S."/>
            <person name="Nielsen R."/>
            <person name="Noor M.A."/>
            <person name="O'Grady P."/>
            <person name="Pachter L."/>
            <person name="Papaceit M."/>
            <person name="Parisi M.J."/>
            <person name="Parisi M."/>
            <person name="Parts L."/>
            <person name="Pedersen J.S."/>
            <person name="Pesole G."/>
            <person name="Phillippy A.M."/>
            <person name="Ponting C.P."/>
            <person name="Pop M."/>
            <person name="Porcelli D."/>
            <person name="Powell J.R."/>
            <person name="Prohaska S."/>
            <person name="Pruitt K."/>
            <person name="Puig M."/>
            <person name="Quesneville H."/>
            <person name="Ram K.R."/>
            <person name="Rand D."/>
            <person name="Rasmussen M.D."/>
            <person name="Reed L.K."/>
            <person name="Reenan R."/>
            <person name="Reily A."/>
            <person name="Remington K.A."/>
            <person name="Rieger T.T."/>
            <person name="Ritchie M.G."/>
            <person name="Robin C."/>
            <person name="Rogers Y.H."/>
            <person name="Rohde C."/>
            <person name="Rozas J."/>
            <person name="Rubenfield M.J."/>
            <person name="Ruiz A."/>
            <person name="Russo S."/>
            <person name="Salzberg S.L."/>
            <person name="Sanchez-Gracia A."/>
            <person name="Saranga D.J."/>
            <person name="Sato H."/>
            <person name="Schaeffer S.W."/>
            <person name="Schatz M.C."/>
            <person name="Schlenke T."/>
            <person name="Schwartz R."/>
            <person name="Segarra C."/>
            <person name="Singh R.S."/>
            <person name="Sirot L."/>
            <person name="Sirota M."/>
            <person name="Sisneros N.B."/>
            <person name="Smith C.D."/>
            <person name="Smith T.F."/>
            <person name="Spieth J."/>
            <person name="Stage D.E."/>
            <person name="Stark A."/>
            <person name="Stephan W."/>
            <person name="Strausberg R.L."/>
            <person name="Strempel S."/>
            <person name="Sturgill D."/>
            <person name="Sutton G."/>
            <person name="Sutton G.G."/>
            <person name="Tao W."/>
            <person name="Teichmann S."/>
            <person name="Tobari Y.N."/>
            <person name="Tomimura Y."/>
            <person name="Tsolas J.M."/>
            <person name="Valente V.L."/>
            <person name="Venter E."/>
            <person name="Venter J.C."/>
            <person name="Vicario S."/>
            <person name="Vieira F.G."/>
            <person name="Vilella A.J."/>
            <person name="Villasante A."/>
            <person name="Walenz B."/>
            <person name="Wang J."/>
            <person name="Wasserman M."/>
            <person name="Watts T."/>
            <person name="Wilson D."/>
            <person name="Wilson R.K."/>
            <person name="Wing R.A."/>
            <person name="Wolfner M.F."/>
            <person name="Wong A."/>
            <person name="Wong G.K."/>
            <person name="Wu C.I."/>
            <person name="Wu G."/>
            <person name="Yamamoto D."/>
            <person name="Yang H.P."/>
            <person name="Yang S.P."/>
            <person name="Yorke J.A."/>
            <person name="Yoshida K."/>
            <person name="Zdobnov E."/>
            <person name="Zhang P."/>
            <person name="Zhang Y."/>
            <person name="Zimin A.V."/>
            <person name="Baldwin J."/>
            <person name="Abdouelleil A."/>
            <person name="Abdulkadir J."/>
            <person name="Abebe A."/>
            <person name="Abera B."/>
            <person name="Abreu J."/>
            <person name="Acer S.C."/>
            <person name="Aftuck L."/>
            <person name="Alexander A."/>
            <person name="An P."/>
            <person name="Anderson E."/>
            <person name="Anderson S."/>
            <person name="Arachi H."/>
            <person name="Azer M."/>
            <person name="Bachantsang P."/>
            <person name="Barry A."/>
            <person name="Bayul T."/>
            <person name="Berlin A."/>
            <person name="Bessette D."/>
            <person name="Bloom T."/>
            <person name="Blye J."/>
            <person name="Boguslavskiy L."/>
            <person name="Bonnet C."/>
            <person name="Boukhgalter B."/>
            <person name="Bourzgui I."/>
            <person name="Brown A."/>
            <person name="Cahill P."/>
            <person name="Channer S."/>
            <person name="Cheshatsang Y."/>
            <person name="Chuda L."/>
            <person name="Citroen M."/>
            <person name="Collymore A."/>
            <person name="Cooke P."/>
            <person name="Costello M."/>
            <person name="D'Aco K."/>
            <person name="Daza R."/>
            <person name="De Haan G."/>
            <person name="DeGray S."/>
            <person name="DeMaso C."/>
            <person name="Dhargay N."/>
            <person name="Dooley K."/>
            <person name="Dooley E."/>
            <person name="Doricent M."/>
            <person name="Dorje P."/>
            <person name="Dorjee K."/>
            <person name="Dupes A."/>
            <person name="Elong R."/>
            <person name="Falk J."/>
            <person name="Farina A."/>
            <person name="Faro S."/>
            <person name="Ferguson D."/>
            <person name="Fisher S."/>
            <person name="Foley C.D."/>
            <person name="Franke A."/>
            <person name="Friedrich D."/>
            <person name="Gadbois L."/>
            <person name="Gearin G."/>
            <person name="Gearin C.R."/>
            <person name="Giannoukos G."/>
            <person name="Goode T."/>
            <person name="Graham J."/>
            <person name="Grandbois E."/>
            <person name="Grewal S."/>
            <person name="Gyaltsen K."/>
            <person name="Hafez N."/>
            <person name="Hagos B."/>
            <person name="Hall J."/>
            <person name="Henson C."/>
            <person name="Hollinger A."/>
            <person name="Honan T."/>
            <person name="Huard M.D."/>
            <person name="Hughes L."/>
            <person name="Hurhula B."/>
            <person name="Husby M.E."/>
            <person name="Kamat A."/>
            <person name="Kanga B."/>
            <person name="Kashin S."/>
            <person name="Khazanovich D."/>
            <person name="Kisner P."/>
            <person name="Lance K."/>
            <person name="Lara M."/>
            <person name="Lee W."/>
            <person name="Lennon N."/>
            <person name="Letendre F."/>
            <person name="LeVine R."/>
            <person name="Lipovsky A."/>
            <person name="Liu X."/>
            <person name="Liu J."/>
            <person name="Liu S."/>
            <person name="Lokyitsang T."/>
            <person name="Lokyitsang Y."/>
            <person name="Lubonja R."/>
            <person name="Lui A."/>
            <person name="MacDonald P."/>
            <person name="Magnisalis V."/>
            <person name="Maru K."/>
            <person name="Matthews C."/>
            <person name="McCusker W."/>
            <person name="McDonough S."/>
            <person name="Mehta T."/>
            <person name="Meldrim J."/>
            <person name="Meneus L."/>
            <person name="Mihai O."/>
            <person name="Mihalev A."/>
            <person name="Mihova T."/>
            <person name="Mittelman R."/>
            <person name="Mlenga V."/>
            <person name="Montmayeur A."/>
            <person name="Mulrain L."/>
            <person name="Navidi A."/>
            <person name="Naylor J."/>
            <person name="Negash T."/>
            <person name="Nguyen T."/>
            <person name="Nguyen N."/>
            <person name="Nicol R."/>
            <person name="Norbu C."/>
            <person name="Norbu N."/>
            <person name="Novod N."/>
            <person name="O'Neill B."/>
            <person name="Osman S."/>
            <person name="Markiewicz E."/>
            <person name="Oyono O.L."/>
            <person name="Patti C."/>
            <person name="Phunkhang P."/>
            <person name="Pierre F."/>
            <person name="Priest M."/>
            <person name="Raghuraman S."/>
            <person name="Rege F."/>
            <person name="Reyes R."/>
            <person name="Rise C."/>
            <person name="Rogov P."/>
            <person name="Ross K."/>
            <person name="Ryan E."/>
            <person name="Settipalli S."/>
            <person name="Shea T."/>
            <person name="Sherpa N."/>
            <person name="Shi L."/>
            <person name="Shih D."/>
            <person name="Sparrow T."/>
            <person name="Spaulding J."/>
            <person name="Stalker J."/>
            <person name="Stange-Thomann N."/>
            <person name="Stavropoulos S."/>
            <person name="Stone C."/>
            <person name="Strader C."/>
            <person name="Tesfaye S."/>
            <person name="Thomson T."/>
            <person name="Thoulutsang Y."/>
            <person name="Thoulutsang D."/>
            <person name="Topham K."/>
            <person name="Topping I."/>
            <person name="Tsamla T."/>
            <person name="Vassiliev H."/>
            <person name="Vo A."/>
            <person name="Wangchuk T."/>
            <person name="Wangdi T."/>
            <person name="Weiand M."/>
            <person name="Wilkinson J."/>
            <person name="Wilson A."/>
            <person name="Yadav S."/>
            <person name="Young G."/>
            <person name="Yu Q."/>
            <person name="Zembek L."/>
            <person name="Zhong D."/>
            <person name="Zimmer A."/>
            <person name="Zwirko Z."/>
            <person name="Jaffe D.B."/>
            <person name="Alvarez P."/>
            <person name="Brockman W."/>
            <person name="Butler J."/>
            <person name="Chin C."/>
            <person name="Gnerre S."/>
            <person name="Grabherr M."/>
            <person name="Kleber M."/>
            <person name="Mauceli E."/>
            <person name="MacCallum I."/>
        </authorList>
    </citation>
    <scope>NUCLEOTIDE SEQUENCE [LARGE SCALE GENOMIC DNA]</scope>
    <source>
        <strain evidence="7">Tucson 14024-0371.13</strain>
    </source>
</reference>
<dbReference type="CTD" id="31393"/>
<feature type="compositionally biased region" description="Pro residues" evidence="4">
    <location>
        <begin position="86"/>
        <end position="102"/>
    </location>
</feature>
<dbReference type="Proteomes" id="UP000007801">
    <property type="component" value="Unassembled WGS sequence"/>
</dbReference>
<feature type="compositionally biased region" description="Polar residues" evidence="4">
    <location>
        <begin position="63"/>
        <end position="77"/>
    </location>
</feature>
<feature type="compositionally biased region" description="Basic and acidic residues" evidence="4">
    <location>
        <begin position="385"/>
        <end position="405"/>
    </location>
</feature>
<evidence type="ECO:0000256" key="4">
    <source>
        <dbReference type="SAM" id="MobiDB-lite"/>
    </source>
</evidence>
<feature type="region of interest" description="Disordered" evidence="4">
    <location>
        <begin position="911"/>
        <end position="939"/>
    </location>
</feature>
<feature type="compositionally biased region" description="Low complexity" evidence="4">
    <location>
        <begin position="570"/>
        <end position="587"/>
    </location>
</feature>
<feature type="region of interest" description="Disordered" evidence="4">
    <location>
        <begin position="144"/>
        <end position="191"/>
    </location>
</feature>
<name>B3MS68_DROAN</name>
<feature type="compositionally biased region" description="Polar residues" evidence="4">
    <location>
        <begin position="728"/>
        <end position="739"/>
    </location>
</feature>
<sequence>MPGHKHSRKQAQSSRIPSQARDYISEVAVDRELERYMIFSSTASSGSTNSCVLHQVPAPEAMANNSSGNCSESPTKNRTTKKGAPHPKPLAPPPPPPPPPGHSAPKKIKIRPRLKEKRISSDDEVITVIPIEMATKKAFQAVAATQTQSVSAEDLRTPTKKSPEMRTKKTQTPESALKSHKRLEWDPSADVGYYKRAVSTSNISTLERSVLESSNWRQPCSETDLTRDRGTSPMAPEKPTPPPLASSTFVNRSQRAVSAHPVPISNQSSLKSAHTSREDSNKLDSVRSSSRKENSSRHVSMPPAESRASSRRESLIPESQPSSRSSRLLDSRLSSRQESQATSLYGSSAASSFDYNNHPMPEEVMPWPAKAQQPLLEKIIQTDQQNKEKRRAEQREKEKEKEREYTAAQLEKALNKRNRNKENRQPVVSNSSTTSTAESAPKGDLDLGIELLCSLVNSRSLSETQKKKLVRDIAKKISCLDLAESRPDNQSHQTQTDNASVPVAAPLQSQDAAMNTSQRYSRRSSSISMRKSPVLYVEMVGSRPNNRNHQTQTDKVPEPLQHREMATNTSEVASRRSSSLSSVERSVPAPVPAPRKRTTALTPPLPPTANSLSSGTSTSVSHEVITQKKNSPAPQAEASTDADVADAVMAEWLHPMTQSEIEYEGRQKTGLHAERMEKLKMLDEEIRRMQLLREELATFLNDLPKLRPRTADRNEVLFVVEPVFQVADSPTPSGVDSTAPNPPPRRASLSGPPRELPQIPTSSSTVTRSTSPALEAGEAPPPPVPPHQMRCKIVTPVLRSSSSGGSESVCSFVKQRRREFNEHYQSLQKQQLLLVQQQQKELELQLKQKQQRPSQTHRGNRMARQEKSPYIQMNHYTQAHVQTQTRRDYCCPDKEEAAVYYQVVNSHEATGYRETKGGGNASSSSTTTTTTTTTTTNSSSSVMCSVLSSDMSVPMGMMNTCETTTTTTTHQYDDVACHRIHHIRRTKRKPETEDESDECMRRQMLHICPSGVAYLIEFVSKNDLREIATPPMSLQDQLYQARPDFCIKSKERKAILNKMQALRNMRRRDMEQLLMNEDMSVEAMDKKLMELPPPATCQLRVFSTRNMKAMTSRRCRDLPEVVAAKNREKEEKRRRCNRLMREVFNKRLKKRVAEGQVSHNHSVTMI</sequence>